<comment type="caution">
    <text evidence="2">The sequence shown here is derived from an EMBL/GenBank/DDBJ whole genome shotgun (WGS) entry which is preliminary data.</text>
</comment>
<dbReference type="InterPro" id="IPR007554">
    <property type="entry name" value="Glycerophosphate_synth"/>
</dbReference>
<protein>
    <submittedName>
        <fullName evidence="2">Glycosyltransferase</fullName>
    </submittedName>
</protein>
<name>A0A848ET64_MEGEL</name>
<dbReference type="Proteomes" id="UP000536773">
    <property type="component" value="Unassembled WGS sequence"/>
</dbReference>
<dbReference type="InterPro" id="IPR029044">
    <property type="entry name" value="Nucleotide-diphossugar_trans"/>
</dbReference>
<dbReference type="Pfam" id="PF00535">
    <property type="entry name" value="Glycos_transf_2"/>
    <property type="match status" value="1"/>
</dbReference>
<dbReference type="Gene3D" id="3.40.50.12580">
    <property type="match status" value="1"/>
</dbReference>
<dbReference type="GO" id="GO:0016020">
    <property type="term" value="C:membrane"/>
    <property type="evidence" value="ECO:0007669"/>
    <property type="project" value="InterPro"/>
</dbReference>
<dbReference type="GO" id="GO:0016758">
    <property type="term" value="F:hexosyltransferase activity"/>
    <property type="evidence" value="ECO:0007669"/>
    <property type="project" value="UniProtKB-ARBA"/>
</dbReference>
<dbReference type="Pfam" id="PF04464">
    <property type="entry name" value="Glyphos_transf"/>
    <property type="match status" value="1"/>
</dbReference>
<dbReference type="PANTHER" id="PTHR22916:SF3">
    <property type="entry name" value="UDP-GLCNAC:BETAGAL BETA-1,3-N-ACETYLGLUCOSAMINYLTRANSFERASE-LIKE PROTEIN 1"/>
    <property type="match status" value="1"/>
</dbReference>
<sequence>MKKYKFSIVMACYNSERYLDEAIQSLVDQTIGFIDNVQLILCDDGSVDKTGMLCDTYKEKYPENIVVIHQNNQGVSAARNAGLPYVEGEFINFMDSDDKLSKETLKNVYEFFKKHIDEIDLVSIPIKFFDGANDNHMLNYKFVEGTRVIDLKKEVECVQLSLSSAFITRKALNLIHFDTRLAYAEDMHECLKILLDTCKIGVLCEACYFYRRHSEGNLSAIQSSLDNKSWYLPPLEYTSKDIFNYSLKKYHTIERFIQYAVMYDLEWRLKISFKKVIETIGISDANQYKEMIISLLQQIDDDIILSQKFIDDRMKCLAFGLKYGEHPALQYDLEDTFLCIHGVKICPINDFALVLEFLHEKNRKICLEGHFKSMPFNQSPKVKLLAKVNGKTIECIPNKNRIIQREAMNEIVTEGYAFFLDLPKGILNLDSNIIQFYLNLDDHIVHLRNIAAGKFFPVNKVTSQAYGFCDSYLICWNNNGLVLKTYSKYAHFSFEVKFLFSLFSEVHHIAAKKAVFARLCYYTFKCFKRRPLWLLSDRINKADDNGEAFFKYLNEEKVQENTYFVLRKDSTDYPIVKKYGKMLNYSSWKHKIIHLLADATVSAAADEFVYNPFLWQGRFYHDILVHQKRIFLQHGITKDDQSGWLNKYSKNLSILITAAKPEYDSMINENYFYNSDIVKLTGFPRFDRLQNLQEKIITIMPTWRKYLVGRASNLYSKDGITRYDENFKKTQFFIFYDNLLNNKTLLKKAKEFGYSIHFMPHPNLINYIDWFHHNDAVSFCSIHTKYREIFNRSSLILTDYSSVAFDFAYLRKPVVYCQFDKDIFFSHHLYTQGYFDYERDGFGEVTYDLNSLVDCLIDYMENDCQLKDKYKQRIDNFFAYNDRNNCERVYEAIKSIPKNNY</sequence>
<dbReference type="RefSeq" id="WP_169013545.1">
    <property type="nucleotide sequence ID" value="NZ_JABBJH010000008.1"/>
</dbReference>
<dbReference type="Gene3D" id="3.90.550.10">
    <property type="entry name" value="Spore Coat Polysaccharide Biosynthesis Protein SpsA, Chain A"/>
    <property type="match status" value="1"/>
</dbReference>
<feature type="domain" description="Glycosyltransferase 2-like" evidence="1">
    <location>
        <begin position="7"/>
        <end position="148"/>
    </location>
</feature>
<dbReference type="SUPFAM" id="SSF53448">
    <property type="entry name" value="Nucleotide-diphospho-sugar transferases"/>
    <property type="match status" value="1"/>
</dbReference>
<organism evidence="2 3">
    <name type="scientific">Megasphaera elsdenii</name>
    <dbReference type="NCBI Taxonomy" id="907"/>
    <lineage>
        <taxon>Bacteria</taxon>
        <taxon>Bacillati</taxon>
        <taxon>Bacillota</taxon>
        <taxon>Negativicutes</taxon>
        <taxon>Veillonellales</taxon>
        <taxon>Veillonellaceae</taxon>
        <taxon>Megasphaera</taxon>
    </lineage>
</organism>
<gene>
    <name evidence="2" type="ORF">HG933_06820</name>
</gene>
<dbReference type="InterPro" id="IPR043148">
    <property type="entry name" value="TagF_C"/>
</dbReference>
<dbReference type="GO" id="GO:0047355">
    <property type="term" value="F:CDP-glycerol glycerophosphotransferase activity"/>
    <property type="evidence" value="ECO:0007669"/>
    <property type="project" value="InterPro"/>
</dbReference>
<evidence type="ECO:0000313" key="2">
    <source>
        <dbReference type="EMBL" id="NMK39089.1"/>
    </source>
</evidence>
<keyword evidence="2" id="KW-0808">Transferase</keyword>
<dbReference type="SUPFAM" id="SSF53756">
    <property type="entry name" value="UDP-Glycosyltransferase/glycogen phosphorylase"/>
    <property type="match status" value="1"/>
</dbReference>
<evidence type="ECO:0000313" key="3">
    <source>
        <dbReference type="Proteomes" id="UP000536773"/>
    </source>
</evidence>
<dbReference type="InterPro" id="IPR001173">
    <property type="entry name" value="Glyco_trans_2-like"/>
</dbReference>
<reference evidence="2 3" key="1">
    <citation type="submission" date="2020-04" db="EMBL/GenBank/DDBJ databases">
        <authorList>
            <person name="Hitch T.C.A."/>
            <person name="Wylensek D."/>
            <person name="Clavel T."/>
        </authorList>
    </citation>
    <scope>NUCLEOTIDE SEQUENCE [LARGE SCALE GENOMIC DNA]</scope>
    <source>
        <strain evidence="2 3">WCA-386-APC-2A</strain>
    </source>
</reference>
<dbReference type="AlphaFoldDB" id="A0A848ET64"/>
<dbReference type="PANTHER" id="PTHR22916">
    <property type="entry name" value="GLYCOSYLTRANSFERASE"/>
    <property type="match status" value="1"/>
</dbReference>
<dbReference type="CDD" id="cd00761">
    <property type="entry name" value="Glyco_tranf_GTA_type"/>
    <property type="match status" value="1"/>
</dbReference>
<proteinExistence type="predicted"/>
<accession>A0A848ET64</accession>
<dbReference type="EMBL" id="JABBJH010000008">
    <property type="protein sequence ID" value="NMK39089.1"/>
    <property type="molecule type" value="Genomic_DNA"/>
</dbReference>
<evidence type="ECO:0000259" key="1">
    <source>
        <dbReference type="Pfam" id="PF00535"/>
    </source>
</evidence>